<dbReference type="Proteomes" id="UP001174997">
    <property type="component" value="Unassembled WGS sequence"/>
</dbReference>
<proteinExistence type="inferred from homology"/>
<feature type="transmembrane region" description="Helical" evidence="7">
    <location>
        <begin position="20"/>
        <end position="39"/>
    </location>
</feature>
<evidence type="ECO:0000256" key="2">
    <source>
        <dbReference type="ARBA" id="ARBA00022692"/>
    </source>
</evidence>
<feature type="transmembrane region" description="Helical" evidence="7">
    <location>
        <begin position="186"/>
        <end position="205"/>
    </location>
</feature>
<dbReference type="InterPro" id="IPR052337">
    <property type="entry name" value="SAT4-like"/>
</dbReference>
<feature type="compositionally biased region" description="Acidic residues" evidence="6">
    <location>
        <begin position="351"/>
        <end position="368"/>
    </location>
</feature>
<keyword evidence="3 7" id="KW-1133">Transmembrane helix</keyword>
<evidence type="ECO:0000256" key="7">
    <source>
        <dbReference type="SAM" id="Phobius"/>
    </source>
</evidence>
<reference evidence="9" key="1">
    <citation type="submission" date="2023-06" db="EMBL/GenBank/DDBJ databases">
        <title>Genome-scale phylogeny and comparative genomics of the fungal order Sordariales.</title>
        <authorList>
            <consortium name="Lawrence Berkeley National Laboratory"/>
            <person name="Hensen N."/>
            <person name="Bonometti L."/>
            <person name="Westerberg I."/>
            <person name="Brannstrom I.O."/>
            <person name="Guillou S."/>
            <person name="Cros-Aarteil S."/>
            <person name="Calhoun S."/>
            <person name="Haridas S."/>
            <person name="Kuo A."/>
            <person name="Mondo S."/>
            <person name="Pangilinan J."/>
            <person name="Riley R."/>
            <person name="Labutti K."/>
            <person name="Andreopoulos B."/>
            <person name="Lipzen A."/>
            <person name="Chen C."/>
            <person name="Yanf M."/>
            <person name="Daum C."/>
            <person name="Ng V."/>
            <person name="Clum A."/>
            <person name="Steindorff A."/>
            <person name="Ohm R."/>
            <person name="Martin F."/>
            <person name="Silar P."/>
            <person name="Natvig D."/>
            <person name="Lalanne C."/>
            <person name="Gautier V."/>
            <person name="Ament-Velasquez S.L."/>
            <person name="Kruys A."/>
            <person name="Hutchinson M.I."/>
            <person name="Powell A.J."/>
            <person name="Barry K."/>
            <person name="Miller A.N."/>
            <person name="Grigoriev I.V."/>
            <person name="Debuchy R."/>
            <person name="Gladieux P."/>
            <person name="Thoren M.H."/>
            <person name="Johannesson H."/>
        </authorList>
    </citation>
    <scope>NUCLEOTIDE SEQUENCE</scope>
    <source>
        <strain evidence="9">CBS 307.81</strain>
    </source>
</reference>
<keyword evidence="2 7" id="KW-0812">Transmembrane</keyword>
<evidence type="ECO:0000256" key="3">
    <source>
        <dbReference type="ARBA" id="ARBA00022989"/>
    </source>
</evidence>
<feature type="domain" description="Rhodopsin" evidence="8">
    <location>
        <begin position="41"/>
        <end position="278"/>
    </location>
</feature>
<evidence type="ECO:0000313" key="9">
    <source>
        <dbReference type="EMBL" id="KAK0666441.1"/>
    </source>
</evidence>
<evidence type="ECO:0000313" key="10">
    <source>
        <dbReference type="Proteomes" id="UP001174997"/>
    </source>
</evidence>
<comment type="subcellular location">
    <subcellularLocation>
        <location evidence="1">Membrane</location>
        <topology evidence="1">Multi-pass membrane protein</topology>
    </subcellularLocation>
</comment>
<dbReference type="EMBL" id="JAULSY010000088">
    <property type="protein sequence ID" value="KAK0666441.1"/>
    <property type="molecule type" value="Genomic_DNA"/>
</dbReference>
<organism evidence="9 10">
    <name type="scientific">Cercophora samala</name>
    <dbReference type="NCBI Taxonomy" id="330535"/>
    <lineage>
        <taxon>Eukaryota</taxon>
        <taxon>Fungi</taxon>
        <taxon>Dikarya</taxon>
        <taxon>Ascomycota</taxon>
        <taxon>Pezizomycotina</taxon>
        <taxon>Sordariomycetes</taxon>
        <taxon>Sordariomycetidae</taxon>
        <taxon>Sordariales</taxon>
        <taxon>Lasiosphaeriaceae</taxon>
        <taxon>Cercophora</taxon>
    </lineage>
</organism>
<accession>A0AA39Z8Y0</accession>
<comment type="similarity">
    <text evidence="5">Belongs to the SAT4 family.</text>
</comment>
<evidence type="ECO:0000256" key="5">
    <source>
        <dbReference type="ARBA" id="ARBA00038359"/>
    </source>
</evidence>
<feature type="transmembrane region" description="Helical" evidence="7">
    <location>
        <begin position="254"/>
        <end position="274"/>
    </location>
</feature>
<feature type="transmembrane region" description="Helical" evidence="7">
    <location>
        <begin position="136"/>
        <end position="166"/>
    </location>
</feature>
<dbReference type="PANTHER" id="PTHR33048">
    <property type="entry name" value="PTH11-LIKE INTEGRAL MEMBRANE PROTEIN (AFU_ORTHOLOGUE AFUA_5G11245)"/>
    <property type="match status" value="1"/>
</dbReference>
<sequence length="375" mass="41632">MSSLSNVTLPNLTSNPDESYQTNIIACAVVTWIIGATFVGLRFYTRGILLHNILGAEDWLILLALVFAAATCAGLIEPAYGLGKHTLDVNPDLIVPMARAGWYTILHYLLTLLLTKLSLLLLYLRLLTYHHARYYVHLILSIVLLTNGLWTLSTVVTACLPLAAFWDKAAHPNAYCHPQSFWLGNTGLHIGTDILLYILPLPVIVNLQMRPRQKAMLCGVFALGFFVCSISAVRLWDLVEQYRRSDFTFDNVSIAYLTCIEINAAIACACCMTLKPLVCKLFPRFFSGSDDSSETPGDLEAGPDAAGQKGRNPPTIGSKPSRKIGDQDKETWISMYQHQRDSDSLDLQESPAEDLDSLDLQESPAEDLDQGRRRQ</sequence>
<feature type="transmembrane region" description="Helical" evidence="7">
    <location>
        <begin position="100"/>
        <end position="124"/>
    </location>
</feature>
<comment type="caution">
    <text evidence="9">The sequence shown here is derived from an EMBL/GenBank/DDBJ whole genome shotgun (WGS) entry which is preliminary data.</text>
</comment>
<dbReference type="AlphaFoldDB" id="A0AA39Z8Y0"/>
<gene>
    <name evidence="9" type="ORF">QBC41DRAFT_230510</name>
</gene>
<name>A0AA39Z8Y0_9PEZI</name>
<dbReference type="Pfam" id="PF20684">
    <property type="entry name" value="Fung_rhodopsin"/>
    <property type="match status" value="1"/>
</dbReference>
<dbReference type="InterPro" id="IPR049326">
    <property type="entry name" value="Rhodopsin_dom_fungi"/>
</dbReference>
<evidence type="ECO:0000256" key="1">
    <source>
        <dbReference type="ARBA" id="ARBA00004141"/>
    </source>
</evidence>
<dbReference type="GO" id="GO:0016020">
    <property type="term" value="C:membrane"/>
    <property type="evidence" value="ECO:0007669"/>
    <property type="project" value="UniProtKB-SubCell"/>
</dbReference>
<protein>
    <recommendedName>
        <fullName evidence="8">Rhodopsin domain-containing protein</fullName>
    </recommendedName>
</protein>
<evidence type="ECO:0000259" key="8">
    <source>
        <dbReference type="Pfam" id="PF20684"/>
    </source>
</evidence>
<feature type="transmembrane region" description="Helical" evidence="7">
    <location>
        <begin position="59"/>
        <end position="80"/>
    </location>
</feature>
<evidence type="ECO:0000256" key="6">
    <source>
        <dbReference type="SAM" id="MobiDB-lite"/>
    </source>
</evidence>
<evidence type="ECO:0000256" key="4">
    <source>
        <dbReference type="ARBA" id="ARBA00023136"/>
    </source>
</evidence>
<keyword evidence="4 7" id="KW-0472">Membrane</keyword>
<feature type="transmembrane region" description="Helical" evidence="7">
    <location>
        <begin position="217"/>
        <end position="234"/>
    </location>
</feature>
<feature type="region of interest" description="Disordered" evidence="6">
    <location>
        <begin position="292"/>
        <end position="375"/>
    </location>
</feature>
<keyword evidence="10" id="KW-1185">Reference proteome</keyword>
<dbReference type="PANTHER" id="PTHR33048:SF47">
    <property type="entry name" value="INTEGRAL MEMBRANE PROTEIN-RELATED"/>
    <property type="match status" value="1"/>
</dbReference>